<protein>
    <recommendedName>
        <fullName evidence="6">Peroxidase</fullName>
    </recommendedName>
</protein>
<dbReference type="GO" id="GO:0004601">
    <property type="term" value="F:peroxidase activity"/>
    <property type="evidence" value="ECO:0007669"/>
    <property type="project" value="InterPro"/>
</dbReference>
<name>A0A2W1JMU1_9CYAN</name>
<dbReference type="InterPro" id="IPR010255">
    <property type="entry name" value="Haem_peroxidase_sf"/>
</dbReference>
<dbReference type="GO" id="GO:0020037">
    <property type="term" value="F:heme binding"/>
    <property type="evidence" value="ECO:0007669"/>
    <property type="project" value="InterPro"/>
</dbReference>
<dbReference type="GO" id="GO:0006979">
    <property type="term" value="P:response to oxidative stress"/>
    <property type="evidence" value="ECO:0007669"/>
    <property type="project" value="InterPro"/>
</dbReference>
<dbReference type="PROSITE" id="PS50292">
    <property type="entry name" value="PEROXIDASE_3"/>
    <property type="match status" value="1"/>
</dbReference>
<dbReference type="Proteomes" id="UP000248857">
    <property type="component" value="Unassembled WGS sequence"/>
</dbReference>
<dbReference type="Pfam" id="PF03098">
    <property type="entry name" value="An_peroxidase"/>
    <property type="match status" value="2"/>
</dbReference>
<keyword evidence="3" id="KW-0325">Glycoprotein</keyword>
<organism evidence="4 5">
    <name type="scientific">Acaryochloris thomasi RCC1774</name>
    <dbReference type="NCBI Taxonomy" id="1764569"/>
    <lineage>
        <taxon>Bacteria</taxon>
        <taxon>Bacillati</taxon>
        <taxon>Cyanobacteriota</taxon>
        <taxon>Cyanophyceae</taxon>
        <taxon>Acaryochloridales</taxon>
        <taxon>Acaryochloridaceae</taxon>
        <taxon>Acaryochloris</taxon>
        <taxon>Acaryochloris thomasi</taxon>
    </lineage>
</organism>
<dbReference type="GO" id="GO:0005576">
    <property type="term" value="C:extracellular region"/>
    <property type="evidence" value="ECO:0007669"/>
    <property type="project" value="UniProtKB-SubCell"/>
</dbReference>
<keyword evidence="2" id="KW-0964">Secreted</keyword>
<evidence type="ECO:0000256" key="2">
    <source>
        <dbReference type="ARBA" id="ARBA00022525"/>
    </source>
</evidence>
<dbReference type="PANTHER" id="PTHR11475">
    <property type="entry name" value="OXIDASE/PEROXIDASE"/>
    <property type="match status" value="1"/>
</dbReference>
<evidence type="ECO:0000256" key="3">
    <source>
        <dbReference type="ARBA" id="ARBA00023180"/>
    </source>
</evidence>
<dbReference type="EMBL" id="PQWO01000011">
    <property type="protein sequence ID" value="PZD72212.1"/>
    <property type="molecule type" value="Genomic_DNA"/>
</dbReference>
<dbReference type="InterPro" id="IPR037120">
    <property type="entry name" value="Haem_peroxidase_sf_animal"/>
</dbReference>
<gene>
    <name evidence="4" type="ORF">C1752_03798</name>
</gene>
<evidence type="ECO:0000256" key="1">
    <source>
        <dbReference type="ARBA" id="ARBA00004613"/>
    </source>
</evidence>
<keyword evidence="5" id="KW-1185">Reference proteome</keyword>
<dbReference type="SUPFAM" id="SSF48113">
    <property type="entry name" value="Heme-dependent peroxidases"/>
    <property type="match status" value="1"/>
</dbReference>
<dbReference type="InterPro" id="IPR019791">
    <property type="entry name" value="Haem_peroxidase_animal"/>
</dbReference>
<comment type="subcellular location">
    <subcellularLocation>
        <location evidence="1">Secreted</location>
    </subcellularLocation>
</comment>
<proteinExistence type="predicted"/>
<reference evidence="4 5" key="1">
    <citation type="journal article" date="2018" name="Sci. Rep.">
        <title>A novel species of the marine cyanobacterium Acaryochloris with a unique pigment content and lifestyle.</title>
        <authorList>
            <person name="Partensky F."/>
            <person name="Six C."/>
            <person name="Ratin M."/>
            <person name="Garczarek L."/>
            <person name="Vaulot D."/>
            <person name="Probert I."/>
            <person name="Calteau A."/>
            <person name="Gourvil P."/>
            <person name="Marie D."/>
            <person name="Grebert T."/>
            <person name="Bouchier C."/>
            <person name="Le Panse S."/>
            <person name="Gachenot M."/>
            <person name="Rodriguez F."/>
            <person name="Garrido J.L."/>
        </authorList>
    </citation>
    <scope>NUCLEOTIDE SEQUENCE [LARGE SCALE GENOMIC DNA]</scope>
    <source>
        <strain evidence="4 5">RCC1774</strain>
    </source>
</reference>
<dbReference type="PANTHER" id="PTHR11475:SF4">
    <property type="entry name" value="CHORION PEROXIDASE"/>
    <property type="match status" value="1"/>
</dbReference>
<accession>A0A2W1JMU1</accession>
<evidence type="ECO:0000313" key="5">
    <source>
        <dbReference type="Proteomes" id="UP000248857"/>
    </source>
</evidence>
<sequence>MREMKNLSLAKHGSLKHLDFSQSNGSLGSILFSQRSLNIGKNIGSSSNKLSTKHKVNLNSLEPNLDNIFNKSKELTGSRDFDDFQASFDDLQTSIREFIDAFRRSSPRRPFVPRSFRFKTRSLDGSGNNRFDRSLGQVGTQYSRNTDANYADGLSEVLEGPDPRFISNRIFSDLGQNLFSENGVSQWAGYWGQFLDHTFGLRQSGDEDAALPFNNGDPLEGFQNDLGSIRFLRSQPAPGTGETTPREHVNTVSSFIDGWAIYGGTEERLEWLREGPVDGDLSNNSARLLLTADGFLPLATARGDADAAPMMELNGRLRGTPDQRVIAGDVRANENIALTSIHNLFAREHNRIVDALPQHLKEETKFQIARKVVGAEQQYITYNEFLPAQGIELDKYKGYDATVDPSITNEFATVGYRAHSMIHGRITVDAEADRFSADELASFEARGLGVMQTDDGVSLAIPLNLAIGSPSLVADIGLDLMLEGLAARPQYKNDEQIDNQLRSILFQLPSNPSEDLDGPGVPGNFSTVLDLGAIDIQRARDHGIPLYNDLREAYGLERIDSFTDITGEATDEFPDDPDIDPLDPLNDPDILRFDTILDKNGIELEQGTREGQTQAVTGIRKTTLAARLKAIYGDVDNVDAFVGMVSEEHLKGSEFGELQSALWEDQFEALRDGDRFFYKNDRALDQIEKRFGISYQRSLADIIADNSLVEAGDLQGNVFKVADNPGAELVSPSQGGIVG</sequence>
<dbReference type="Gene3D" id="1.10.640.10">
    <property type="entry name" value="Haem peroxidase domain superfamily, animal type"/>
    <property type="match status" value="1"/>
</dbReference>
<comment type="caution">
    <text evidence="4">The sequence shown here is derived from an EMBL/GenBank/DDBJ whole genome shotgun (WGS) entry which is preliminary data.</text>
</comment>
<dbReference type="AlphaFoldDB" id="A0A2W1JMU1"/>
<evidence type="ECO:0000313" key="4">
    <source>
        <dbReference type="EMBL" id="PZD72212.1"/>
    </source>
</evidence>
<evidence type="ECO:0008006" key="6">
    <source>
        <dbReference type="Google" id="ProtNLM"/>
    </source>
</evidence>